<accession>A0ABU4KZD4</accession>
<dbReference type="RefSeq" id="WP_086757626.1">
    <property type="nucleotide sequence ID" value="NZ_JAGJBZ010000006.1"/>
</dbReference>
<evidence type="ECO:0000313" key="1">
    <source>
        <dbReference type="EMBL" id="MDX2908701.1"/>
    </source>
</evidence>
<proteinExistence type="predicted"/>
<organism evidence="1 2">
    <name type="scientific">Streptomyces griseiscabiei</name>
    <dbReference type="NCBI Taxonomy" id="2993540"/>
    <lineage>
        <taxon>Bacteria</taxon>
        <taxon>Bacillati</taxon>
        <taxon>Actinomycetota</taxon>
        <taxon>Actinomycetes</taxon>
        <taxon>Kitasatosporales</taxon>
        <taxon>Streptomycetaceae</taxon>
        <taxon>Streptomyces</taxon>
    </lineage>
</organism>
<reference evidence="1 2" key="1">
    <citation type="journal article" date="2023" name="Microb. Genom.">
        <title>Mesoterricola silvestris gen. nov., sp. nov., Mesoterricola sediminis sp. nov., Geothrix oryzae sp. nov., Geothrix edaphica sp. nov., Geothrix rubra sp. nov., and Geothrix limicola sp. nov., six novel members of Acidobacteriota isolated from soils.</title>
        <authorList>
            <person name="Weisberg A.J."/>
            <person name="Pearce E."/>
            <person name="Kramer C.G."/>
            <person name="Chang J.H."/>
            <person name="Clarke C.R."/>
        </authorList>
    </citation>
    <scope>NUCLEOTIDE SEQUENCE [LARGE SCALE GENOMIC DNA]</scope>
    <source>
        <strain evidence="1 2">NRRL_B-2795</strain>
    </source>
</reference>
<dbReference type="EMBL" id="JARAVY010000003">
    <property type="protein sequence ID" value="MDX2908701.1"/>
    <property type="molecule type" value="Genomic_DNA"/>
</dbReference>
<dbReference type="Proteomes" id="UP001271723">
    <property type="component" value="Unassembled WGS sequence"/>
</dbReference>
<sequence>MTAYTPLNGLPYPQPTDTADIPLHVRSLAEAVDGRTILHHATAAARDAAVTTPVRGMVAWLDTPGQLTHYTGAGWLPVAAVPVFLFNNDAGTTTSTTPAETLSGATGDPVVAAFTAPATGRVIVTVGCWMHNSVAANGYMGATVRKVSDGSVYLASTIDRAANVYNTDRSSVSSQFLVTGLTPGTVYSATPTYWSSVATPTANTVAYDNRFIRIDPIH</sequence>
<protein>
    <submittedName>
        <fullName evidence="1">Uncharacterized protein</fullName>
    </submittedName>
</protein>
<keyword evidence="2" id="KW-1185">Reference proteome</keyword>
<gene>
    <name evidence="1" type="ORF">PV517_08310</name>
</gene>
<comment type="caution">
    <text evidence="1">The sequence shown here is derived from an EMBL/GenBank/DDBJ whole genome shotgun (WGS) entry which is preliminary data.</text>
</comment>
<evidence type="ECO:0000313" key="2">
    <source>
        <dbReference type="Proteomes" id="UP001271723"/>
    </source>
</evidence>
<name>A0ABU4KZD4_9ACTN</name>